<dbReference type="EMBL" id="PKPP01016747">
    <property type="protein sequence ID" value="PWA37448.1"/>
    <property type="molecule type" value="Genomic_DNA"/>
</dbReference>
<protein>
    <submittedName>
        <fullName evidence="4">Transferase, Chloramphenicol acetyltransferase-like domain protein</fullName>
    </submittedName>
</protein>
<dbReference type="Gene3D" id="3.30.559.10">
    <property type="entry name" value="Chloramphenicol acetyltransferase-like domain"/>
    <property type="match status" value="2"/>
</dbReference>
<dbReference type="Pfam" id="PF02458">
    <property type="entry name" value="Transferase"/>
    <property type="match status" value="1"/>
</dbReference>
<accession>A0A2U1KL33</accession>
<comment type="caution">
    <text evidence="4">The sequence shown here is derived from an EMBL/GenBank/DDBJ whole genome shotgun (WGS) entry which is preliminary data.</text>
</comment>
<name>A0A2U1KL33_ARTAN</name>
<reference evidence="4 5" key="1">
    <citation type="journal article" date="2018" name="Mol. Plant">
        <title>The genome of Artemisia annua provides insight into the evolution of Asteraceae family and artemisinin biosynthesis.</title>
        <authorList>
            <person name="Shen Q."/>
            <person name="Zhang L."/>
            <person name="Liao Z."/>
            <person name="Wang S."/>
            <person name="Yan T."/>
            <person name="Shi P."/>
            <person name="Liu M."/>
            <person name="Fu X."/>
            <person name="Pan Q."/>
            <person name="Wang Y."/>
            <person name="Lv Z."/>
            <person name="Lu X."/>
            <person name="Zhang F."/>
            <person name="Jiang W."/>
            <person name="Ma Y."/>
            <person name="Chen M."/>
            <person name="Hao X."/>
            <person name="Li L."/>
            <person name="Tang Y."/>
            <person name="Lv G."/>
            <person name="Zhou Y."/>
            <person name="Sun X."/>
            <person name="Brodelius P.E."/>
            <person name="Rose J.K.C."/>
            <person name="Tang K."/>
        </authorList>
    </citation>
    <scope>NUCLEOTIDE SEQUENCE [LARGE SCALE GENOMIC DNA]</scope>
    <source>
        <strain evidence="5">cv. Huhao1</strain>
        <tissue evidence="4">Leaf</tissue>
    </source>
</reference>
<evidence type="ECO:0000256" key="3">
    <source>
        <dbReference type="ARBA" id="ARBA00023315"/>
    </source>
</evidence>
<comment type="similarity">
    <text evidence="1">Belongs to the plant acyltransferase family.</text>
</comment>
<keyword evidence="2 4" id="KW-0808">Transferase</keyword>
<dbReference type="STRING" id="35608.A0A2U1KL33"/>
<proteinExistence type="inferred from homology"/>
<dbReference type="Proteomes" id="UP000245207">
    <property type="component" value="Unassembled WGS sequence"/>
</dbReference>
<keyword evidence="5" id="KW-1185">Reference proteome</keyword>
<evidence type="ECO:0000313" key="4">
    <source>
        <dbReference type="EMBL" id="PWA37448.1"/>
    </source>
</evidence>
<organism evidence="4 5">
    <name type="scientific">Artemisia annua</name>
    <name type="common">Sweet wormwood</name>
    <dbReference type="NCBI Taxonomy" id="35608"/>
    <lineage>
        <taxon>Eukaryota</taxon>
        <taxon>Viridiplantae</taxon>
        <taxon>Streptophyta</taxon>
        <taxon>Embryophyta</taxon>
        <taxon>Tracheophyta</taxon>
        <taxon>Spermatophyta</taxon>
        <taxon>Magnoliopsida</taxon>
        <taxon>eudicotyledons</taxon>
        <taxon>Gunneridae</taxon>
        <taxon>Pentapetalae</taxon>
        <taxon>asterids</taxon>
        <taxon>campanulids</taxon>
        <taxon>Asterales</taxon>
        <taxon>Asteraceae</taxon>
        <taxon>Asteroideae</taxon>
        <taxon>Anthemideae</taxon>
        <taxon>Artemisiinae</taxon>
        <taxon>Artemisia</taxon>
    </lineage>
</organism>
<dbReference type="InterPro" id="IPR023213">
    <property type="entry name" value="CAT-like_dom_sf"/>
</dbReference>
<dbReference type="PANTHER" id="PTHR31623">
    <property type="entry name" value="F21J9.9"/>
    <property type="match status" value="1"/>
</dbReference>
<evidence type="ECO:0000313" key="5">
    <source>
        <dbReference type="Proteomes" id="UP000245207"/>
    </source>
</evidence>
<dbReference type="AlphaFoldDB" id="A0A2U1KL33"/>
<gene>
    <name evidence="4" type="ORF">CTI12_AA590400</name>
</gene>
<evidence type="ECO:0000256" key="1">
    <source>
        <dbReference type="ARBA" id="ARBA00009861"/>
    </source>
</evidence>
<evidence type="ECO:0000256" key="2">
    <source>
        <dbReference type="ARBA" id="ARBA00022679"/>
    </source>
</evidence>
<dbReference type="GO" id="GO:0016746">
    <property type="term" value="F:acyltransferase activity"/>
    <property type="evidence" value="ECO:0007669"/>
    <property type="project" value="UniProtKB-KW"/>
</dbReference>
<dbReference type="OrthoDB" id="1932220at2759"/>
<dbReference type="PANTHER" id="PTHR31623:SF55">
    <property type="entry name" value="VINORINE SYNTHASE"/>
    <property type="match status" value="1"/>
</dbReference>
<keyword evidence="3" id="KW-0012">Acyltransferase</keyword>
<sequence length="234" mass="26246">MYDVYTPLIFFFPNTNKASVKEVITKRSKHLKETLSQILTQFYPLTGEIKDNSYIDCNDKGAYFVEARVNQTLEDFIRHPDDHKVRELIPESPMTTKSSQGNYVKGIQVNIFNCSGIGLSTSLSHKIFDGQTYFMFMKAWAAAVRGSTEIISPSFVASEVFPKTHSLKYSLPSNLMTNELLSTKRFVFDSTPLARLKSKPISDATHGPTRIEATSAVIWKAAVNTASALRTFTP</sequence>